<keyword evidence="4" id="KW-0472">Membrane</keyword>
<evidence type="ECO:0000256" key="2">
    <source>
        <dbReference type="ARBA" id="ARBA00022448"/>
    </source>
</evidence>
<organism evidence="7 8">
    <name type="scientific">Porites evermanni</name>
    <dbReference type="NCBI Taxonomy" id="104178"/>
    <lineage>
        <taxon>Eukaryota</taxon>
        <taxon>Metazoa</taxon>
        <taxon>Cnidaria</taxon>
        <taxon>Anthozoa</taxon>
        <taxon>Hexacorallia</taxon>
        <taxon>Scleractinia</taxon>
        <taxon>Fungiina</taxon>
        <taxon>Poritidae</taxon>
        <taxon>Porites</taxon>
    </lineage>
</organism>
<feature type="region of interest" description="Disordered" evidence="5">
    <location>
        <begin position="738"/>
        <end position="763"/>
    </location>
</feature>
<dbReference type="Pfam" id="PF14807">
    <property type="entry name" value="AP4E_app_platf"/>
    <property type="match status" value="1"/>
</dbReference>
<dbReference type="InterPro" id="IPR050840">
    <property type="entry name" value="Adaptor_Complx_Large_Subunit"/>
</dbReference>
<dbReference type="SMART" id="SM01356">
    <property type="entry name" value="AP4E_app_platf"/>
    <property type="match status" value="1"/>
</dbReference>
<evidence type="ECO:0000313" key="8">
    <source>
        <dbReference type="Proteomes" id="UP001159427"/>
    </source>
</evidence>
<name>A0ABN8LEL5_9CNID</name>
<dbReference type="EMBL" id="CALNXI010000005">
    <property type="protein sequence ID" value="CAH3014067.1"/>
    <property type="molecule type" value="Genomic_DNA"/>
</dbReference>
<keyword evidence="2" id="KW-0813">Transport</keyword>
<reference evidence="7 8" key="1">
    <citation type="submission" date="2022-05" db="EMBL/GenBank/DDBJ databases">
        <authorList>
            <consortium name="Genoscope - CEA"/>
            <person name="William W."/>
        </authorList>
    </citation>
    <scope>NUCLEOTIDE SEQUENCE [LARGE SCALE GENOMIC DNA]</scope>
</reference>
<evidence type="ECO:0000256" key="5">
    <source>
        <dbReference type="SAM" id="MobiDB-lite"/>
    </source>
</evidence>
<evidence type="ECO:0000313" key="7">
    <source>
        <dbReference type="EMBL" id="CAH3014067.1"/>
    </source>
</evidence>
<feature type="compositionally biased region" description="Basic and acidic residues" evidence="5">
    <location>
        <begin position="637"/>
        <end position="651"/>
    </location>
</feature>
<evidence type="ECO:0000256" key="3">
    <source>
        <dbReference type="ARBA" id="ARBA00022927"/>
    </source>
</evidence>
<dbReference type="PANTHER" id="PTHR22780">
    <property type="entry name" value="ADAPTIN, ALPHA/GAMMA/EPSILON"/>
    <property type="match status" value="1"/>
</dbReference>
<evidence type="ECO:0000256" key="4">
    <source>
        <dbReference type="ARBA" id="ARBA00023136"/>
    </source>
</evidence>
<proteinExistence type="predicted"/>
<evidence type="ECO:0000259" key="6">
    <source>
        <dbReference type="SMART" id="SM01356"/>
    </source>
</evidence>
<evidence type="ECO:0000256" key="1">
    <source>
        <dbReference type="ARBA" id="ARBA00004308"/>
    </source>
</evidence>
<feature type="compositionally biased region" description="Basic and acidic residues" evidence="5">
    <location>
        <begin position="832"/>
        <end position="841"/>
    </location>
</feature>
<accession>A0ABN8LEL5</accession>
<feature type="compositionally biased region" description="Polar residues" evidence="5">
    <location>
        <begin position="688"/>
        <end position="700"/>
    </location>
</feature>
<comment type="subcellular location">
    <subcellularLocation>
        <location evidence="1">Endomembrane system</location>
    </subcellularLocation>
</comment>
<keyword evidence="3" id="KW-0653">Protein transport</keyword>
<dbReference type="Gene3D" id="1.25.10.10">
    <property type="entry name" value="Leucine-rich Repeat Variant"/>
    <property type="match status" value="1"/>
</dbReference>
<gene>
    <name evidence="7" type="ORF">PEVE_00033565</name>
</gene>
<dbReference type="Pfam" id="PF01602">
    <property type="entry name" value="Adaptin_N"/>
    <property type="match status" value="1"/>
</dbReference>
<feature type="domain" description="AP-4 complex subunit epsilon-1 C-terminal" evidence="6">
    <location>
        <begin position="1112"/>
        <end position="1213"/>
    </location>
</feature>
<dbReference type="InterPro" id="IPR017109">
    <property type="entry name" value="AP4_complex_esu"/>
</dbReference>
<dbReference type="InterPro" id="IPR016024">
    <property type="entry name" value="ARM-type_fold"/>
</dbReference>
<dbReference type="InterPro" id="IPR002553">
    <property type="entry name" value="Clathrin/coatomer_adapt-like_N"/>
</dbReference>
<feature type="compositionally biased region" description="Basic and acidic residues" evidence="5">
    <location>
        <begin position="677"/>
        <end position="687"/>
    </location>
</feature>
<protein>
    <recommendedName>
        <fullName evidence="6">AP-4 complex subunit epsilon-1 C-terminal domain-containing protein</fullName>
    </recommendedName>
</protein>
<dbReference type="SUPFAM" id="SSF48371">
    <property type="entry name" value="ARM repeat"/>
    <property type="match status" value="1"/>
</dbReference>
<dbReference type="InterPro" id="IPR011989">
    <property type="entry name" value="ARM-like"/>
</dbReference>
<feature type="region of interest" description="Disordered" evidence="5">
    <location>
        <begin position="793"/>
        <end position="841"/>
    </location>
</feature>
<dbReference type="PIRSF" id="PIRSF037097">
    <property type="entry name" value="AP4_complex_epsilon"/>
    <property type="match status" value="1"/>
</dbReference>
<dbReference type="InterPro" id="IPR028269">
    <property type="entry name" value="AP4E1_C"/>
</dbReference>
<dbReference type="Proteomes" id="UP001159427">
    <property type="component" value="Unassembled WGS sequence"/>
</dbReference>
<feature type="region of interest" description="Disordered" evidence="5">
    <location>
        <begin position="629"/>
        <end position="717"/>
    </location>
</feature>
<comment type="caution">
    <text evidence="7">The sequence shown here is derived from an EMBL/GenBank/DDBJ whole genome shotgun (WGS) entry which is preliminary data.</text>
</comment>
<sequence length="1213" mass="135150">MASKASATLTSFMTGYYGPASCSSRGFQSLVRAIGEAKSKHEEDRIAKRELSLLKDKMTQRDTSPKQMREYLVRLIYCEMLGHSASDCYAEAVKFAQQPNNLDKRVGYLVSSLFLSEDHELIVLLVNTLQKDLCSTNVLEVCFALTVVCKLINKEMMPAILPKVLELLQSKRDIVRKKAVMALHSFYMKNPSAIPDVVNHVTKAARDKDPGVMTASLHLFFELIKENPTKFKSLASSFVSLQKIILEGKVATDYDYHGVAAPWIQIKILKILGLLGADNEKASKQMYAILGKTLSNLNTSSPISYAVAYECLRTITSIYPDKGLIDKAAKCVRVFLVAKTNDIRYMGIKTLTSLLQVGSGFVLEPAYQRVIIDCLNDPDETLRKKTLDLLCHITNASNVETVCEKLLAYLKSTTDADVHFKTELVDRITELSERYAPDNSWYIVTMNEVFELGGSLVRDAVAHNMMRLLAEGTEDEDADNDLRRFAVNSYIDLLEKPVLPDILIRVICWVLGEYSYTLSELDPQVILQELFSLMERKFEDPSTKPWVVSAIGKVTSQMGQLLESTRDVLEKHVSGVDVELRQRCSEIQELSQNTFLWQSVLPIDGCCEDLEVDESLSFLDGLVAEALSNGSSPYKPMSERSIENKTKEVPDSHPALNFGPYENPLKKTSKPSPQPEMKPEVEKKSSRSVDNTSDSEPTVSKKNKKNKKKTIDEPASSKRLFSGQAVWGPSGYAKYQVRSESVDSNSKSDSSSRSTESDNVVVKTSAKASTSSAMSLEDEVHTQQLAAQLFSGVAEKPRSSAGRGQLATRKGLRHSRKTNIGVPDPGSPVVDNELHSSQRPAFRRETENTNVELLYDFDSVKVNDSVEATERSKTYTIQSSIDVAPPHDNHSFDIPEPAFQTDDHLFGITGNDPGVTVPTSDEDSSKCLPLSHNDSHMLLRTSHADTGHATTEQKTHLLDEENTDQLPCLELKGIPSISLPEDLVHFPHSSEAVELSCDNNLRVTLRKVWKPNELVLVVFLTNQNQANAPIHDVTIVFEPPSNLISSFDSLPSNKLQDEKIGPLEWVSHQVVSRYKSPALHMNFGGKISYRDPNRTLKHLYFNHTLSVSDILRPLVITTEEFAQKWTNASFEKKQKVSSSLKNCQDLSEKAEHTLKLHLVEIIGKKVILSGTVMQSGICLLHASFDGDELELSIKSNNRLLNDAVLKHCGAVFR</sequence>
<keyword evidence="8" id="KW-1185">Reference proteome</keyword>